<dbReference type="EC" id="2.7.7.19" evidence="12"/>
<reference evidence="19 20" key="1">
    <citation type="submission" date="2020-11" db="EMBL/GenBank/DDBJ databases">
        <authorList>
            <person name="Wallbank WR R."/>
            <person name="Pardo Diaz C."/>
            <person name="Kozak K."/>
            <person name="Martin S."/>
            <person name="Jiggins C."/>
            <person name="Moest M."/>
            <person name="Warren A I."/>
            <person name="Generalovic N T."/>
            <person name="Byers J.R.P. K."/>
            <person name="Montejo-Kovacevich G."/>
            <person name="Yen C E."/>
        </authorList>
    </citation>
    <scope>NUCLEOTIDE SEQUENCE [LARGE SCALE GENOMIC DNA]</scope>
</reference>
<dbReference type="PIRSF" id="PIRSF018425">
    <property type="entry name" value="PolyA_polymerase"/>
    <property type="match status" value="1"/>
</dbReference>
<dbReference type="GO" id="GO:0031123">
    <property type="term" value="P:RNA 3'-end processing"/>
    <property type="evidence" value="ECO:0007669"/>
    <property type="project" value="InterPro"/>
</dbReference>
<evidence type="ECO:0000313" key="20">
    <source>
        <dbReference type="Proteomes" id="UP000594454"/>
    </source>
</evidence>
<evidence type="ECO:0000259" key="18">
    <source>
        <dbReference type="Pfam" id="PF20750"/>
    </source>
</evidence>
<keyword evidence="20" id="KW-1185">Reference proteome</keyword>
<evidence type="ECO:0000256" key="12">
    <source>
        <dbReference type="PIRNR" id="PIRNR018425"/>
    </source>
</evidence>
<dbReference type="CDD" id="cd05402">
    <property type="entry name" value="NT_PAP_TUTase"/>
    <property type="match status" value="1"/>
</dbReference>
<feature type="binding site" evidence="13">
    <location>
        <begin position="260"/>
        <end position="261"/>
    </location>
    <ligand>
        <name>ATP</name>
        <dbReference type="ChEBI" id="CHEBI:30616"/>
    </ligand>
</feature>
<feature type="domain" description="Poly(A) polymerase RNA-binding" evidence="16">
    <location>
        <begin position="380"/>
        <end position="437"/>
    </location>
</feature>
<dbReference type="Proteomes" id="UP000594454">
    <property type="component" value="Chromosome 4"/>
</dbReference>
<gene>
    <name evidence="19" type="ORF">HERILL_LOCUS11287</name>
</gene>
<dbReference type="GO" id="GO:0005524">
    <property type="term" value="F:ATP binding"/>
    <property type="evidence" value="ECO:0007669"/>
    <property type="project" value="UniProtKB-UniRule"/>
</dbReference>
<evidence type="ECO:0000256" key="5">
    <source>
        <dbReference type="ARBA" id="ARBA00022679"/>
    </source>
</evidence>
<comment type="similarity">
    <text evidence="3 12">Belongs to the poly(A) polymerase family.</text>
</comment>
<comment type="cofactor">
    <cofactor evidence="1">
        <name>Mn(2+)</name>
        <dbReference type="ChEBI" id="CHEBI:29035"/>
    </cofactor>
</comment>
<proteinExistence type="inferred from homology"/>
<feature type="binding site" evidence="14">
    <location>
        <position position="129"/>
    </location>
    <ligand>
        <name>Mg(2+)</name>
        <dbReference type="ChEBI" id="CHEBI:18420"/>
        <label>2</label>
        <note>catalytic</note>
    </ligand>
</feature>
<dbReference type="InterPro" id="IPR007012">
    <property type="entry name" value="PolA_pol_cen_dom"/>
</dbReference>
<keyword evidence="7 12" id="KW-0547">Nucleotide-binding</keyword>
<feature type="binding site" evidence="13">
    <location>
        <begin position="127"/>
        <end position="129"/>
    </location>
    <ligand>
        <name>ATP</name>
        <dbReference type="ChEBI" id="CHEBI:30616"/>
    </ligand>
</feature>
<organism evidence="19 20">
    <name type="scientific">Hermetia illucens</name>
    <name type="common">Black soldier fly</name>
    <dbReference type="NCBI Taxonomy" id="343691"/>
    <lineage>
        <taxon>Eukaryota</taxon>
        <taxon>Metazoa</taxon>
        <taxon>Ecdysozoa</taxon>
        <taxon>Arthropoda</taxon>
        <taxon>Hexapoda</taxon>
        <taxon>Insecta</taxon>
        <taxon>Pterygota</taxon>
        <taxon>Neoptera</taxon>
        <taxon>Endopterygota</taxon>
        <taxon>Diptera</taxon>
        <taxon>Brachycera</taxon>
        <taxon>Stratiomyomorpha</taxon>
        <taxon>Stratiomyidae</taxon>
        <taxon>Hermetiinae</taxon>
        <taxon>Hermetia</taxon>
    </lineage>
</organism>
<dbReference type="GO" id="GO:0006397">
    <property type="term" value="P:mRNA processing"/>
    <property type="evidence" value="ECO:0007669"/>
    <property type="project" value="UniProtKB-KW"/>
</dbReference>
<dbReference type="Pfam" id="PF20750">
    <property type="entry name" value="PAP_NTPase"/>
    <property type="match status" value="1"/>
</dbReference>
<dbReference type="FunFam" id="3.30.460.10:FF:000002">
    <property type="entry name" value="Poly(A) polymerase alpha, putative"/>
    <property type="match status" value="1"/>
</dbReference>
<evidence type="ECO:0000256" key="4">
    <source>
        <dbReference type="ARBA" id="ARBA00022664"/>
    </source>
</evidence>
<keyword evidence="8 12" id="KW-0067">ATP-binding</keyword>
<dbReference type="InterPro" id="IPR014492">
    <property type="entry name" value="PolyA_polymerase"/>
</dbReference>
<dbReference type="GO" id="GO:0003723">
    <property type="term" value="F:RNA binding"/>
    <property type="evidence" value="ECO:0007669"/>
    <property type="project" value="UniProtKB-UniRule"/>
</dbReference>
<comment type="catalytic activity">
    <reaction evidence="11 12">
        <text>RNA(n) + ATP = RNA(n)-3'-adenine ribonucleotide + diphosphate</text>
        <dbReference type="Rhea" id="RHEA:11332"/>
        <dbReference type="Rhea" id="RHEA-COMP:14527"/>
        <dbReference type="Rhea" id="RHEA-COMP:17347"/>
        <dbReference type="ChEBI" id="CHEBI:30616"/>
        <dbReference type="ChEBI" id="CHEBI:33019"/>
        <dbReference type="ChEBI" id="CHEBI:140395"/>
        <dbReference type="ChEBI" id="CHEBI:173115"/>
        <dbReference type="EC" id="2.7.7.19"/>
    </reaction>
</comment>
<dbReference type="InterPro" id="IPR043519">
    <property type="entry name" value="NT_sf"/>
</dbReference>
<dbReference type="Gene3D" id="3.30.70.590">
    <property type="entry name" value="Poly(A) polymerase predicted RNA binding domain"/>
    <property type="match status" value="1"/>
</dbReference>
<keyword evidence="4 12" id="KW-0507">mRNA processing</keyword>
<comment type="cofactor">
    <cofactor evidence="14">
        <name>Mg(2+)</name>
        <dbReference type="ChEBI" id="CHEBI:18420"/>
    </cofactor>
    <text evidence="14">Binds 2 magnesium ions. Also active with manganese.</text>
</comment>
<dbReference type="AlphaFoldDB" id="A0A7R8YXP3"/>
<dbReference type="GO" id="GO:1990817">
    <property type="term" value="F:poly(A) RNA polymerase activity"/>
    <property type="evidence" value="ECO:0007669"/>
    <property type="project" value="UniProtKB-UniRule"/>
</dbReference>
<evidence type="ECO:0000256" key="15">
    <source>
        <dbReference type="SAM" id="MobiDB-lite"/>
    </source>
</evidence>
<evidence type="ECO:0000256" key="6">
    <source>
        <dbReference type="ARBA" id="ARBA00022723"/>
    </source>
</evidence>
<evidence type="ECO:0000256" key="10">
    <source>
        <dbReference type="ARBA" id="ARBA00023242"/>
    </source>
</evidence>
<feature type="binding site" evidence="14">
    <location>
        <position position="129"/>
    </location>
    <ligand>
        <name>Mg(2+)</name>
        <dbReference type="ChEBI" id="CHEBI:18420"/>
        <label>1</label>
        <note>catalytic</note>
    </ligand>
</feature>
<sequence>MWKAGKERNNTKASFPLSTNTKTSAKPVGTRKTFGMTSAISWDDPTSDEIRKTNELNKLLESYGIFETAPESNHRAAILEKLNQLVKQWIRDVALSKNILPSMANKLGGKVFAFGSYLLGVHHRGADIDALCVVPYSIERSDFFRSLFEILKVHSGVTKCLAIEEAFVPVIKMNFEGVEIDLLFSRLDLETIPDDIDLQNDKLLRYLDPQSMRSLNGRRVTEKILKLVPNVDTFRSTLRAIKLWAKNRGIYSNSVGYFGGVTWAMLVARVCQLYPNAAPATIIQKFFLIFSMWKWPLPVLLIPVDDADMGHPVWDPRVNLSDRSHLMPIITPSYPQQNSTFNVTESTRKVIADEFQRGKRISLEIMQGKSTWDQLLEPPQFFYKYRHFIALLANSNTAEDHLKWCGFVEAKLRLLVGNLDRNPQISLAHVHPKCFDMYRHAGKQDSTPSFCSMWFIGLGIAAVGNSSVNLSDSIQGFVAQVRSQGEKMIKMGMEIEARYVKRKELNQYLDSEILKRERRSTEQQTVPLKRKSNEISSQLSKRSRIAGITCID</sequence>
<dbReference type="GO" id="GO:0046872">
    <property type="term" value="F:metal ion binding"/>
    <property type="evidence" value="ECO:0007669"/>
    <property type="project" value="UniProtKB-KW"/>
</dbReference>
<evidence type="ECO:0000256" key="9">
    <source>
        <dbReference type="ARBA" id="ARBA00022842"/>
    </source>
</evidence>
<comment type="subcellular location">
    <subcellularLocation>
        <location evidence="2 12">Nucleus</location>
    </subcellularLocation>
</comment>
<keyword evidence="10 12" id="KW-0539">Nucleus</keyword>
<dbReference type="PANTHER" id="PTHR10682:SF10">
    <property type="entry name" value="POLYNUCLEOTIDE ADENYLYLTRANSFERASE"/>
    <property type="match status" value="1"/>
</dbReference>
<feature type="binding site" evidence="14">
    <location>
        <position position="127"/>
    </location>
    <ligand>
        <name>Mg(2+)</name>
        <dbReference type="ChEBI" id="CHEBI:18420"/>
        <label>2</label>
        <note>catalytic</note>
    </ligand>
</feature>
<evidence type="ECO:0000256" key="7">
    <source>
        <dbReference type="ARBA" id="ARBA00022741"/>
    </source>
</evidence>
<feature type="binding site" evidence="14">
    <location>
        <position position="127"/>
    </location>
    <ligand>
        <name>Mg(2+)</name>
        <dbReference type="ChEBI" id="CHEBI:18420"/>
        <label>1</label>
        <note>catalytic</note>
    </ligand>
</feature>
<dbReference type="FunFam" id="1.10.1410.10:FF:000001">
    <property type="entry name" value="Putative poly(A) polymerase gamma"/>
    <property type="match status" value="1"/>
</dbReference>
<dbReference type="Pfam" id="PF04926">
    <property type="entry name" value="PAP_RNA-bind"/>
    <property type="match status" value="2"/>
</dbReference>
<protein>
    <recommendedName>
        <fullName evidence="12">Poly(A) polymerase</fullName>
        <ecNumber evidence="12">2.7.7.19</ecNumber>
    </recommendedName>
</protein>
<dbReference type="InterPro" id="IPR048840">
    <property type="entry name" value="PolA_pol_NTPase"/>
</dbReference>
<dbReference type="EMBL" id="LR899012">
    <property type="protein sequence ID" value="CAD7088685.1"/>
    <property type="molecule type" value="Genomic_DNA"/>
</dbReference>
<feature type="binding site" evidence="13">
    <location>
        <position position="242"/>
    </location>
    <ligand>
        <name>ATP</name>
        <dbReference type="ChEBI" id="CHEBI:30616"/>
    </ligand>
</feature>
<dbReference type="PANTHER" id="PTHR10682">
    <property type="entry name" value="POLY A POLYMERASE"/>
    <property type="match status" value="1"/>
</dbReference>
<evidence type="ECO:0000256" key="2">
    <source>
        <dbReference type="ARBA" id="ARBA00004123"/>
    </source>
</evidence>
<dbReference type="InterPro" id="IPR007010">
    <property type="entry name" value="PolA_pol_RNA-bd_dom"/>
</dbReference>
<evidence type="ECO:0000313" key="19">
    <source>
        <dbReference type="EMBL" id="CAD7088685.1"/>
    </source>
</evidence>
<evidence type="ECO:0000256" key="13">
    <source>
        <dbReference type="PIRSR" id="PIRSR018425-1"/>
    </source>
</evidence>
<dbReference type="SUPFAM" id="SSF55003">
    <property type="entry name" value="PAP/Archaeal CCA-adding enzyme, C-terminal domain"/>
    <property type="match status" value="1"/>
</dbReference>
<keyword evidence="5 12" id="KW-0808">Transferase</keyword>
<keyword evidence="6 14" id="KW-0479">Metal-binding</keyword>
<keyword evidence="9 14" id="KW-0460">Magnesium</keyword>
<evidence type="ECO:0000256" key="14">
    <source>
        <dbReference type="PIRSR" id="PIRSR018425-2"/>
    </source>
</evidence>
<dbReference type="Pfam" id="PF04928">
    <property type="entry name" value="PAP_central"/>
    <property type="match status" value="1"/>
</dbReference>
<dbReference type="SUPFAM" id="SSF81631">
    <property type="entry name" value="PAP/OAS1 substrate-binding domain"/>
    <property type="match status" value="1"/>
</dbReference>
<dbReference type="SUPFAM" id="SSF81301">
    <property type="entry name" value="Nucleotidyltransferase"/>
    <property type="match status" value="1"/>
</dbReference>
<dbReference type="Gene3D" id="1.10.1410.10">
    <property type="match status" value="1"/>
</dbReference>
<evidence type="ECO:0000259" key="17">
    <source>
        <dbReference type="Pfam" id="PF04928"/>
    </source>
</evidence>
<evidence type="ECO:0000256" key="1">
    <source>
        <dbReference type="ARBA" id="ARBA00001936"/>
    </source>
</evidence>
<dbReference type="GO" id="GO:0005634">
    <property type="term" value="C:nucleus"/>
    <property type="evidence" value="ECO:0007669"/>
    <property type="project" value="UniProtKB-SubCell"/>
</dbReference>
<feature type="binding site" evidence="14">
    <location>
        <position position="181"/>
    </location>
    <ligand>
        <name>Mg(2+)</name>
        <dbReference type="ChEBI" id="CHEBI:18420"/>
        <label>2</label>
        <note>catalytic</note>
    </ligand>
</feature>
<feature type="binding site" evidence="13">
    <location>
        <position position="251"/>
    </location>
    <ligand>
        <name>ATP</name>
        <dbReference type="ChEBI" id="CHEBI:30616"/>
    </ligand>
</feature>
<accession>A0A7R8YXP3</accession>
<feature type="domain" description="Poly(A) polymerase central" evidence="17">
    <location>
        <begin position="233"/>
        <end position="377"/>
    </location>
</feature>
<evidence type="ECO:0000256" key="8">
    <source>
        <dbReference type="ARBA" id="ARBA00022840"/>
    </source>
</evidence>
<dbReference type="Gene3D" id="3.30.460.10">
    <property type="entry name" value="Beta Polymerase, domain 2"/>
    <property type="match status" value="1"/>
</dbReference>
<comment type="function">
    <text evidence="12">Polymerase that creates the 3'-poly(A) tail of mRNA's.</text>
</comment>
<evidence type="ECO:0000256" key="11">
    <source>
        <dbReference type="ARBA" id="ARBA00048830"/>
    </source>
</evidence>
<evidence type="ECO:0000259" key="16">
    <source>
        <dbReference type="Pfam" id="PF04926"/>
    </source>
</evidence>
<dbReference type="InterPro" id="IPR011068">
    <property type="entry name" value="NuclTrfase_I-like_C"/>
</dbReference>
<feature type="region of interest" description="Disordered" evidence="15">
    <location>
        <begin position="1"/>
        <end position="29"/>
    </location>
</feature>
<evidence type="ECO:0000256" key="3">
    <source>
        <dbReference type="ARBA" id="ARBA00010912"/>
    </source>
</evidence>
<feature type="compositionally biased region" description="Polar residues" evidence="15">
    <location>
        <begin position="11"/>
        <end position="24"/>
    </location>
</feature>
<dbReference type="OrthoDB" id="412748at2759"/>
<feature type="domain" description="Poly(A) polymerase RNA-binding" evidence="16">
    <location>
        <begin position="441"/>
        <end position="518"/>
    </location>
</feature>
<name>A0A7R8YXP3_HERIL</name>
<dbReference type="InParanoid" id="A0A7R8YXP3"/>
<feature type="compositionally biased region" description="Basic and acidic residues" evidence="15">
    <location>
        <begin position="1"/>
        <end position="10"/>
    </location>
</feature>
<feature type="binding site" evidence="13">
    <location>
        <begin position="114"/>
        <end position="116"/>
    </location>
    <ligand>
        <name>ATP</name>
        <dbReference type="ChEBI" id="CHEBI:30616"/>
    </ligand>
</feature>
<feature type="domain" description="Poly(A) polymerase nucleotidyltransferase" evidence="18">
    <location>
        <begin position="35"/>
        <end position="228"/>
    </location>
</feature>
<feature type="binding site" evidence="13">
    <location>
        <position position="181"/>
    </location>
    <ligand>
        <name>ATP</name>
        <dbReference type="ChEBI" id="CHEBI:30616"/>
    </ligand>
</feature>